<evidence type="ECO:0000256" key="2">
    <source>
        <dbReference type="SAM" id="Phobius"/>
    </source>
</evidence>
<feature type="transmembrane region" description="Helical" evidence="2">
    <location>
        <begin position="318"/>
        <end position="340"/>
    </location>
</feature>
<dbReference type="InterPro" id="IPR001460">
    <property type="entry name" value="PCN-bd_Tpept"/>
</dbReference>
<organism evidence="5 6">
    <name type="scientific">Virgibacillus massiliensis</name>
    <dbReference type="NCBI Taxonomy" id="1462526"/>
    <lineage>
        <taxon>Bacteria</taxon>
        <taxon>Bacillati</taxon>
        <taxon>Bacillota</taxon>
        <taxon>Bacilli</taxon>
        <taxon>Bacillales</taxon>
        <taxon>Bacillaceae</taxon>
        <taxon>Virgibacillus</taxon>
    </lineage>
</organism>
<keyword evidence="2" id="KW-0472">Membrane</keyword>
<feature type="transmembrane region" description="Helical" evidence="2">
    <location>
        <begin position="35"/>
        <end position="52"/>
    </location>
</feature>
<keyword evidence="6" id="KW-1185">Reference proteome</keyword>
<comment type="similarity">
    <text evidence="1">Belongs to the peptidase M56 family.</text>
</comment>
<evidence type="ECO:0000259" key="4">
    <source>
        <dbReference type="Pfam" id="PF05569"/>
    </source>
</evidence>
<dbReference type="Gene3D" id="3.30.2010.10">
    <property type="entry name" value="Metalloproteases ('zincins'), catalytic domain"/>
    <property type="match status" value="1"/>
</dbReference>
<dbReference type="Gene3D" id="3.40.710.10">
    <property type="entry name" value="DD-peptidase/beta-lactamase superfamily"/>
    <property type="match status" value="1"/>
</dbReference>
<proteinExistence type="inferred from homology"/>
<keyword evidence="2" id="KW-1133">Transmembrane helix</keyword>
<dbReference type="AlphaFoldDB" id="A0A024Q9T3"/>
<name>A0A024Q9T3_9BACI</name>
<reference evidence="6" key="2">
    <citation type="submission" date="2014-05" db="EMBL/GenBank/DDBJ databases">
        <title>Draft genome sequence of Virgibacillus massiliensis Vm-5.</title>
        <authorList>
            <person name="Khelaifia S."/>
            <person name="Croce O."/>
            <person name="Lagier J.C."/>
            <person name="Raoult D."/>
        </authorList>
    </citation>
    <scope>NUCLEOTIDE SEQUENCE [LARGE SCALE GENOMIC DNA]</scope>
    <source>
        <strain evidence="6">Vm-5</strain>
    </source>
</reference>
<feature type="transmembrane region" description="Helical" evidence="2">
    <location>
        <begin position="163"/>
        <end position="186"/>
    </location>
</feature>
<feature type="transmembrane region" description="Helical" evidence="2">
    <location>
        <begin position="108"/>
        <end position="129"/>
    </location>
</feature>
<comment type="caution">
    <text evidence="5">The sequence shown here is derived from an EMBL/GenBank/DDBJ whole genome shotgun (WGS) entry which is preliminary data.</text>
</comment>
<dbReference type="RefSeq" id="WP_038242716.1">
    <property type="nucleotide sequence ID" value="NZ_BNER01000010.1"/>
</dbReference>
<dbReference type="STRING" id="1462526.BN990_00984"/>
<dbReference type="eggNOG" id="COG2602">
    <property type="taxonomic scope" value="Bacteria"/>
</dbReference>
<feature type="domain" description="Peptidase M56" evidence="4">
    <location>
        <begin position="11"/>
        <end position="303"/>
    </location>
</feature>
<evidence type="ECO:0000313" key="5">
    <source>
        <dbReference type="EMBL" id="CDQ38711.1"/>
    </source>
</evidence>
<feature type="transmembrane region" description="Helical" evidence="2">
    <location>
        <begin position="216"/>
        <end position="238"/>
    </location>
</feature>
<keyword evidence="2" id="KW-0812">Transmembrane</keyword>
<accession>A0A024Q9T3</accession>
<dbReference type="Pfam" id="PF05569">
    <property type="entry name" value="Peptidase_M56"/>
    <property type="match status" value="1"/>
</dbReference>
<evidence type="ECO:0000313" key="6">
    <source>
        <dbReference type="Proteomes" id="UP000028875"/>
    </source>
</evidence>
<dbReference type="Pfam" id="PF00905">
    <property type="entry name" value="Transpeptidase"/>
    <property type="match status" value="1"/>
</dbReference>
<dbReference type="EMBL" id="CCDP010000001">
    <property type="protein sequence ID" value="CDQ38711.1"/>
    <property type="molecule type" value="Genomic_DNA"/>
</dbReference>
<dbReference type="InterPro" id="IPR008756">
    <property type="entry name" value="Peptidase_M56"/>
</dbReference>
<sequence length="589" mass="68144">MYFTHFVISFIVSSFTVVVITLIRKVFKRQLTAKWRYYLWFLMFLGLTLPFIPTNILQVENYFNVDVNQSTQINSSSTSMKQTPGEENWMQDFSVSVNRLDLTVLNEILANIWILGILILSVLAINACLKLKKIKSSIINIENNDIIALFEQCKQQLNISNHLIIGVSPLIKTPMTFGLFKTYIVLPIRFEEWLSKEEIEYILLHELNHYKYKDMVWNYIVVIYQIVYWFNPLVWFAFKEMRLDREIACDTAVLNTLDRQNYVDYGNTIINFVDKNAQAKEHFSLTNQLNGSKRQIKTRIESIASYTMETRKLKLKSLAIFLLVGVVITSQIPIISVMGAEDNYHHLNNEQTVYEDLSKHFADYEGSFVLYSMKDDTYRIYNEEKSTLRVSPNSTYKIYSALFGLETNVISNNHSILKWNGVEYPYDSWNKDQNLSTAMKNSVTWYFQQLDQSVQKDTIQAYLNEIGYGNNNLSGGLSQYWLESSLKISPIEQVQVLKGFYTNQYGFKDKNIQTVKNAIKLEEKDGAMLSGKTGTGSVNGKNISGWFIGYVETEKDTFFFATNIQSEEKAYGSKAAEITLAILREKGMY</sequence>
<protein>
    <submittedName>
        <fullName evidence="5">Regulatory protein BlaR1</fullName>
    </submittedName>
</protein>
<dbReference type="PANTHER" id="PTHR34978:SF3">
    <property type="entry name" value="SLR0241 PROTEIN"/>
    <property type="match status" value="1"/>
</dbReference>
<dbReference type="NCBIfam" id="NF000326">
    <property type="entry name" value="blaR1_generic"/>
    <property type="match status" value="1"/>
</dbReference>
<dbReference type="GO" id="GO:0008658">
    <property type="term" value="F:penicillin binding"/>
    <property type="evidence" value="ECO:0007669"/>
    <property type="project" value="InterPro"/>
</dbReference>
<dbReference type="OrthoDB" id="9762883at2"/>
<dbReference type="eggNOG" id="COG4219">
    <property type="taxonomic scope" value="Bacteria"/>
</dbReference>
<dbReference type="Proteomes" id="UP000028875">
    <property type="component" value="Unassembled WGS sequence"/>
</dbReference>
<dbReference type="PANTHER" id="PTHR34978">
    <property type="entry name" value="POSSIBLE SENSOR-TRANSDUCER PROTEIN BLAR"/>
    <property type="match status" value="1"/>
</dbReference>
<dbReference type="InterPro" id="IPR052173">
    <property type="entry name" value="Beta-lactam_resp_regulator"/>
</dbReference>
<dbReference type="InterPro" id="IPR012338">
    <property type="entry name" value="Beta-lactam/transpept-like"/>
</dbReference>
<feature type="transmembrane region" description="Helical" evidence="2">
    <location>
        <begin position="6"/>
        <end position="23"/>
    </location>
</feature>
<dbReference type="SUPFAM" id="SSF56601">
    <property type="entry name" value="beta-lactamase/transpeptidase-like"/>
    <property type="match status" value="1"/>
</dbReference>
<evidence type="ECO:0000259" key="3">
    <source>
        <dbReference type="Pfam" id="PF00905"/>
    </source>
</evidence>
<dbReference type="CDD" id="cd07341">
    <property type="entry name" value="M56_BlaR1_MecR1_like"/>
    <property type="match status" value="1"/>
</dbReference>
<gene>
    <name evidence="5" type="primary">blaR1</name>
    <name evidence="5" type="ORF">BN990_00984</name>
</gene>
<reference evidence="5 6" key="1">
    <citation type="submission" date="2014-03" db="EMBL/GenBank/DDBJ databases">
        <authorList>
            <person name="Urmite Genomes U."/>
        </authorList>
    </citation>
    <scope>NUCLEOTIDE SEQUENCE [LARGE SCALE GENOMIC DNA]</scope>
    <source>
        <strain evidence="5 6">Vm-5</strain>
    </source>
</reference>
<evidence type="ECO:0000256" key="1">
    <source>
        <dbReference type="ARBA" id="ARBA00011075"/>
    </source>
</evidence>
<feature type="domain" description="Penicillin-binding protein transpeptidase" evidence="3">
    <location>
        <begin position="383"/>
        <end position="582"/>
    </location>
</feature>